<dbReference type="Gene3D" id="2.30.110.10">
    <property type="entry name" value="Electron Transport, Fmn-binding Protein, Chain A"/>
    <property type="match status" value="1"/>
</dbReference>
<protein>
    <submittedName>
        <fullName evidence="3">Flavin reductase family protein</fullName>
        <ecNumber evidence="3">1.-.-.-</ecNumber>
    </submittedName>
</protein>
<dbReference type="InterPro" id="IPR002563">
    <property type="entry name" value="Flavin_Rdtase-like_dom"/>
</dbReference>
<dbReference type="GO" id="GO:0016491">
    <property type="term" value="F:oxidoreductase activity"/>
    <property type="evidence" value="ECO:0007669"/>
    <property type="project" value="UniProtKB-KW"/>
</dbReference>
<evidence type="ECO:0000256" key="1">
    <source>
        <dbReference type="ARBA" id="ARBA00023002"/>
    </source>
</evidence>
<dbReference type="PANTHER" id="PTHR30466:SF1">
    <property type="entry name" value="FMN REDUCTASE (NADH) RUTF"/>
    <property type="match status" value="1"/>
</dbReference>
<reference evidence="4" key="1">
    <citation type="journal article" date="2019" name="Int. J. Syst. Evol. Microbiol.">
        <title>The Global Catalogue of Microorganisms (GCM) 10K type strain sequencing project: providing services to taxonomists for standard genome sequencing and annotation.</title>
        <authorList>
            <consortium name="The Broad Institute Genomics Platform"/>
            <consortium name="The Broad Institute Genome Sequencing Center for Infectious Disease"/>
            <person name="Wu L."/>
            <person name="Ma J."/>
        </authorList>
    </citation>
    <scope>NUCLEOTIDE SEQUENCE [LARGE SCALE GENOMIC DNA]</scope>
    <source>
        <strain evidence="4">CCUG 59778</strain>
    </source>
</reference>
<dbReference type="Pfam" id="PF01613">
    <property type="entry name" value="Flavin_Reduct"/>
    <property type="match status" value="1"/>
</dbReference>
<proteinExistence type="predicted"/>
<evidence type="ECO:0000313" key="4">
    <source>
        <dbReference type="Proteomes" id="UP001596157"/>
    </source>
</evidence>
<accession>A0ABW0EQ38</accession>
<dbReference type="InterPro" id="IPR012349">
    <property type="entry name" value="Split_barrel_FMN-bd"/>
</dbReference>
<dbReference type="EC" id="1.-.-.-" evidence="3"/>
<evidence type="ECO:0000313" key="3">
    <source>
        <dbReference type="EMBL" id="MFC5288438.1"/>
    </source>
</evidence>
<comment type="caution">
    <text evidence="3">The sequence shown here is derived from an EMBL/GenBank/DDBJ whole genome shotgun (WGS) entry which is preliminary data.</text>
</comment>
<dbReference type="InterPro" id="IPR050268">
    <property type="entry name" value="NADH-dep_flavin_reductase"/>
</dbReference>
<evidence type="ECO:0000259" key="2">
    <source>
        <dbReference type="SMART" id="SM00903"/>
    </source>
</evidence>
<keyword evidence="4" id="KW-1185">Reference proteome</keyword>
<organism evidence="3 4">
    <name type="scientific">Actinokineospora guangxiensis</name>
    <dbReference type="NCBI Taxonomy" id="1490288"/>
    <lineage>
        <taxon>Bacteria</taxon>
        <taxon>Bacillati</taxon>
        <taxon>Actinomycetota</taxon>
        <taxon>Actinomycetes</taxon>
        <taxon>Pseudonocardiales</taxon>
        <taxon>Pseudonocardiaceae</taxon>
        <taxon>Actinokineospora</taxon>
    </lineage>
</organism>
<feature type="domain" description="Flavin reductase like" evidence="2">
    <location>
        <begin position="15"/>
        <end position="157"/>
    </location>
</feature>
<keyword evidence="1 3" id="KW-0560">Oxidoreductase</keyword>
<dbReference type="SUPFAM" id="SSF50475">
    <property type="entry name" value="FMN-binding split barrel"/>
    <property type="match status" value="1"/>
</dbReference>
<name>A0ABW0EQ38_9PSEU</name>
<dbReference type="PANTHER" id="PTHR30466">
    <property type="entry name" value="FLAVIN REDUCTASE"/>
    <property type="match status" value="1"/>
</dbReference>
<gene>
    <name evidence="3" type="ORF">ACFPM7_15360</name>
</gene>
<dbReference type="SMART" id="SM00903">
    <property type="entry name" value="Flavin_Reduct"/>
    <property type="match status" value="1"/>
</dbReference>
<dbReference type="EMBL" id="JBHSKF010000006">
    <property type="protein sequence ID" value="MFC5288438.1"/>
    <property type="molecule type" value="Genomic_DNA"/>
</dbReference>
<sequence length="159" mass="16473">MSIHPATGIDPRPALACLPTGVTILTTASADGPIGMTTSAVTSLSLDPPLVLACLANQSSTLAHIRAHGAFAVNILAAEHDALADRFATGRPCDRFTRIAHRTVAGLPILHGALAWITCTVTTTYPGGDHTILIGEVTATDHRGGAALVRHRSIYNALP</sequence>
<dbReference type="Proteomes" id="UP001596157">
    <property type="component" value="Unassembled WGS sequence"/>
</dbReference>
<dbReference type="RefSeq" id="WP_378248287.1">
    <property type="nucleotide sequence ID" value="NZ_JBHSKF010000006.1"/>
</dbReference>